<evidence type="ECO:0000313" key="2">
    <source>
        <dbReference type="Proteomes" id="UP001500731"/>
    </source>
</evidence>
<keyword evidence="2" id="KW-1185">Reference proteome</keyword>
<organism evidence="1 2">
    <name type="scientific">Microbacterium panaciterrae</name>
    <dbReference type="NCBI Taxonomy" id="985759"/>
    <lineage>
        <taxon>Bacteria</taxon>
        <taxon>Bacillati</taxon>
        <taxon>Actinomycetota</taxon>
        <taxon>Actinomycetes</taxon>
        <taxon>Micrococcales</taxon>
        <taxon>Microbacteriaceae</taxon>
        <taxon>Microbacterium</taxon>
    </lineage>
</organism>
<reference evidence="2" key="1">
    <citation type="journal article" date="2019" name="Int. J. Syst. Evol. Microbiol.">
        <title>The Global Catalogue of Microorganisms (GCM) 10K type strain sequencing project: providing services to taxonomists for standard genome sequencing and annotation.</title>
        <authorList>
            <consortium name="The Broad Institute Genomics Platform"/>
            <consortium name="The Broad Institute Genome Sequencing Center for Infectious Disease"/>
            <person name="Wu L."/>
            <person name="Ma J."/>
        </authorList>
    </citation>
    <scope>NUCLEOTIDE SEQUENCE [LARGE SCALE GENOMIC DNA]</scope>
    <source>
        <strain evidence="2">JCM 17839</strain>
    </source>
</reference>
<gene>
    <name evidence="1" type="ORF">GCM10023171_26090</name>
</gene>
<evidence type="ECO:0000313" key="1">
    <source>
        <dbReference type="EMBL" id="GAA4487793.1"/>
    </source>
</evidence>
<dbReference type="EMBL" id="BAABGP010000018">
    <property type="protein sequence ID" value="GAA4487793.1"/>
    <property type="molecule type" value="Genomic_DNA"/>
</dbReference>
<name>A0ABP8PL55_9MICO</name>
<sequence length="49" mass="5493">MARSMSRAKCKNCIQLANAEVLTGYLPSPRKRKDLMIALILRMLNGEAD</sequence>
<proteinExistence type="predicted"/>
<dbReference type="Proteomes" id="UP001500731">
    <property type="component" value="Unassembled WGS sequence"/>
</dbReference>
<protein>
    <submittedName>
        <fullName evidence="1">Uncharacterized protein</fullName>
    </submittedName>
</protein>
<accession>A0ABP8PL55</accession>
<comment type="caution">
    <text evidence="1">The sequence shown here is derived from an EMBL/GenBank/DDBJ whole genome shotgun (WGS) entry which is preliminary data.</text>
</comment>